<comment type="subcellular location">
    <subcellularLocation>
        <location evidence="1 10">Cell outer membrane</location>
        <topology evidence="1 10">Multi-pass membrane protein</topology>
    </subcellularLocation>
</comment>
<dbReference type="GO" id="GO:0015344">
    <property type="term" value="F:siderophore uptake transmembrane transporter activity"/>
    <property type="evidence" value="ECO:0007669"/>
    <property type="project" value="TreeGrafter"/>
</dbReference>
<dbReference type="EMBL" id="QCYK01000001">
    <property type="protein sequence ID" value="PUZ28106.1"/>
    <property type="molecule type" value="Genomic_DNA"/>
</dbReference>
<dbReference type="InterPro" id="IPR039426">
    <property type="entry name" value="TonB-dep_rcpt-like"/>
</dbReference>
<dbReference type="PANTHER" id="PTHR30069:SF29">
    <property type="entry name" value="HEMOGLOBIN AND HEMOGLOBIN-HAPTOGLOBIN-BINDING PROTEIN 1-RELATED"/>
    <property type="match status" value="1"/>
</dbReference>
<feature type="domain" description="TonB-dependent receptor plug" evidence="14">
    <location>
        <begin position="58"/>
        <end position="147"/>
    </location>
</feature>
<keyword evidence="2 10" id="KW-0813">Transport</keyword>
<keyword evidence="9 10" id="KW-0998">Cell outer membrane</keyword>
<dbReference type="Pfam" id="PF00593">
    <property type="entry name" value="TonB_dep_Rec_b-barrel"/>
    <property type="match status" value="1"/>
</dbReference>
<dbReference type="InterPro" id="IPR012910">
    <property type="entry name" value="Plug_dom"/>
</dbReference>
<dbReference type="Pfam" id="PF07715">
    <property type="entry name" value="Plug"/>
    <property type="match status" value="1"/>
</dbReference>
<dbReference type="Gene3D" id="2.170.130.10">
    <property type="entry name" value="TonB-dependent receptor, plug domain"/>
    <property type="match status" value="1"/>
</dbReference>
<keyword evidence="3 10" id="KW-1134">Transmembrane beta strand</keyword>
<comment type="caution">
    <text evidence="15">The sequence shown here is derived from an EMBL/GenBank/DDBJ whole genome shotgun (WGS) entry which is preliminary data.</text>
</comment>
<keyword evidence="16" id="KW-1185">Reference proteome</keyword>
<evidence type="ECO:0000256" key="10">
    <source>
        <dbReference type="PROSITE-ProRule" id="PRU01360"/>
    </source>
</evidence>
<evidence type="ECO:0000256" key="7">
    <source>
        <dbReference type="ARBA" id="ARBA00023136"/>
    </source>
</evidence>
<sequence length="671" mass="74530">MQHRDVPLRFHICRMVLCGAGLFMAAQARAQQPTPDSAHQLTGVEVTSRLADTSLHGPLPVQSVSQQQLTHLNVPSVAQAAQHFAGVIVKDYGGLGGLKTVSVRSLGANHTGVLYDGIAISDIQNGQIDLGKYSPDNLARLSLYNAQPTDLLSTARAYSYGAALELQTATFDTAGHKPLQLQTRVKGGSWGYIDPSLTLHYKAGKTYTTSFNAQYRSITGDYPYITDNGVATLHQRRTNAGIHSLRLEQDNRFAWKDASTLQLKAYYYDDSQQLPGADILYSTPGNTHLWNRQAFAQAAYFKPVGDGWQLKLNGKFSYIHTRYYDPGLGNGTGLQDNHYNSYESYASAVLTRSLGRHFILAYASDGIYNKLNADVKAYAFPERFTFLNALTARYYTPRLEIQGNALSTILNESVQTGPTAQHRNLVTPTVSASWKPFTTADFRLRGYYKQIFRAPTFDELYYSTFGNPTLKPEYATQYDAGATWQRHFSRVLSLLRISADGYYNTVRDKIITLPGKNAYSFSVINFGKVHITGADVNAQASLQPLHGWILSMAANYTYQQVLDVTTPGAPQYKGQLPYTPLHSGGLMCSVEKHGLVISYNGIYSGYRYALSDNTPSNYMSGFTVHDVNASYNLGSWTVMGAVNNFTDERYAVVRNFPMPGRSYQLGIQWKY</sequence>
<dbReference type="PANTHER" id="PTHR30069">
    <property type="entry name" value="TONB-DEPENDENT OUTER MEMBRANE RECEPTOR"/>
    <property type="match status" value="1"/>
</dbReference>
<feature type="signal peptide" evidence="12">
    <location>
        <begin position="1"/>
        <end position="30"/>
    </location>
</feature>
<evidence type="ECO:0000256" key="12">
    <source>
        <dbReference type="SAM" id="SignalP"/>
    </source>
</evidence>
<dbReference type="InterPro" id="IPR036942">
    <property type="entry name" value="Beta-barrel_TonB_sf"/>
</dbReference>
<feature type="domain" description="TonB-dependent receptor-like beta-barrel" evidence="13">
    <location>
        <begin position="206"/>
        <end position="644"/>
    </location>
</feature>
<evidence type="ECO:0000259" key="14">
    <source>
        <dbReference type="Pfam" id="PF07715"/>
    </source>
</evidence>
<evidence type="ECO:0000313" key="16">
    <source>
        <dbReference type="Proteomes" id="UP000244450"/>
    </source>
</evidence>
<keyword evidence="5 12" id="KW-0732">Signal</keyword>
<keyword evidence="4 10" id="KW-0812">Transmembrane</keyword>
<evidence type="ECO:0000256" key="11">
    <source>
        <dbReference type="RuleBase" id="RU003357"/>
    </source>
</evidence>
<dbReference type="OrthoDB" id="9762903at2"/>
<dbReference type="GO" id="GO:0009279">
    <property type="term" value="C:cell outer membrane"/>
    <property type="evidence" value="ECO:0007669"/>
    <property type="project" value="UniProtKB-SubCell"/>
</dbReference>
<evidence type="ECO:0000256" key="6">
    <source>
        <dbReference type="ARBA" id="ARBA00023077"/>
    </source>
</evidence>
<evidence type="ECO:0000256" key="2">
    <source>
        <dbReference type="ARBA" id="ARBA00022448"/>
    </source>
</evidence>
<evidence type="ECO:0000259" key="13">
    <source>
        <dbReference type="Pfam" id="PF00593"/>
    </source>
</evidence>
<comment type="similarity">
    <text evidence="10 11">Belongs to the TonB-dependent receptor family.</text>
</comment>
<organism evidence="15 16">
    <name type="scientific">Chitinophaga parva</name>
    <dbReference type="NCBI Taxonomy" id="2169414"/>
    <lineage>
        <taxon>Bacteria</taxon>
        <taxon>Pseudomonadati</taxon>
        <taxon>Bacteroidota</taxon>
        <taxon>Chitinophagia</taxon>
        <taxon>Chitinophagales</taxon>
        <taxon>Chitinophagaceae</taxon>
        <taxon>Chitinophaga</taxon>
    </lineage>
</organism>
<dbReference type="InterPro" id="IPR037066">
    <property type="entry name" value="Plug_dom_sf"/>
</dbReference>
<evidence type="ECO:0000256" key="8">
    <source>
        <dbReference type="ARBA" id="ARBA00023170"/>
    </source>
</evidence>
<evidence type="ECO:0000256" key="3">
    <source>
        <dbReference type="ARBA" id="ARBA00022452"/>
    </source>
</evidence>
<evidence type="ECO:0008006" key="17">
    <source>
        <dbReference type="Google" id="ProtNLM"/>
    </source>
</evidence>
<keyword evidence="7 10" id="KW-0472">Membrane</keyword>
<evidence type="ECO:0000256" key="5">
    <source>
        <dbReference type="ARBA" id="ARBA00022729"/>
    </source>
</evidence>
<evidence type="ECO:0000313" key="15">
    <source>
        <dbReference type="EMBL" id="PUZ28106.1"/>
    </source>
</evidence>
<evidence type="ECO:0000256" key="9">
    <source>
        <dbReference type="ARBA" id="ARBA00023237"/>
    </source>
</evidence>
<protein>
    <recommendedName>
        <fullName evidence="17">TonB-dependent receptor</fullName>
    </recommendedName>
</protein>
<keyword evidence="8" id="KW-0675">Receptor</keyword>
<name>A0A2T7BKA4_9BACT</name>
<evidence type="ECO:0000256" key="4">
    <source>
        <dbReference type="ARBA" id="ARBA00022692"/>
    </source>
</evidence>
<dbReference type="GO" id="GO:0044718">
    <property type="term" value="P:siderophore transmembrane transport"/>
    <property type="evidence" value="ECO:0007669"/>
    <property type="project" value="TreeGrafter"/>
</dbReference>
<dbReference type="AlphaFoldDB" id="A0A2T7BKA4"/>
<gene>
    <name evidence="15" type="ORF">DCC81_01075</name>
</gene>
<evidence type="ECO:0000256" key="1">
    <source>
        <dbReference type="ARBA" id="ARBA00004571"/>
    </source>
</evidence>
<dbReference type="PROSITE" id="PS52016">
    <property type="entry name" value="TONB_DEPENDENT_REC_3"/>
    <property type="match status" value="1"/>
</dbReference>
<dbReference type="Gene3D" id="2.40.170.20">
    <property type="entry name" value="TonB-dependent receptor, beta-barrel domain"/>
    <property type="match status" value="1"/>
</dbReference>
<dbReference type="InterPro" id="IPR000531">
    <property type="entry name" value="Beta-barrel_TonB"/>
</dbReference>
<proteinExistence type="inferred from homology"/>
<reference evidence="15 16" key="1">
    <citation type="submission" date="2018-04" db="EMBL/GenBank/DDBJ databases">
        <title>Chitinophaga fuyangensis sp. nov., isolated from soil in a chemical factory.</title>
        <authorList>
            <person name="Chen K."/>
        </authorList>
    </citation>
    <scope>NUCLEOTIDE SEQUENCE [LARGE SCALE GENOMIC DNA]</scope>
    <source>
        <strain evidence="15 16">LY-1</strain>
    </source>
</reference>
<dbReference type="Proteomes" id="UP000244450">
    <property type="component" value="Unassembled WGS sequence"/>
</dbReference>
<keyword evidence="6 11" id="KW-0798">TonB box</keyword>
<dbReference type="SUPFAM" id="SSF56935">
    <property type="entry name" value="Porins"/>
    <property type="match status" value="1"/>
</dbReference>
<accession>A0A2T7BKA4</accession>
<feature type="chain" id="PRO_5015568597" description="TonB-dependent receptor" evidence="12">
    <location>
        <begin position="31"/>
        <end position="671"/>
    </location>
</feature>